<feature type="domain" description="NAD-dependent epimerase/dehydratase" evidence="1">
    <location>
        <begin position="2"/>
        <end position="229"/>
    </location>
</feature>
<evidence type="ECO:0000313" key="3">
    <source>
        <dbReference type="Proteomes" id="UP000505306"/>
    </source>
</evidence>
<reference evidence="2 3" key="1">
    <citation type="submission" date="2020-02" db="EMBL/GenBank/DDBJ databases">
        <title>Complete genome sequence of Flavobacteriaceae bacterium.</title>
        <authorList>
            <person name="Kim S.-J."/>
            <person name="Kim Y.-S."/>
            <person name="Kim K.-H."/>
        </authorList>
    </citation>
    <scope>NUCLEOTIDE SEQUENCE [LARGE SCALE GENOMIC DNA]</scope>
    <source>
        <strain evidence="2 3">RR4-40</strain>
    </source>
</reference>
<accession>A0A6G6GLS2</accession>
<dbReference type="EMBL" id="CP049057">
    <property type="protein sequence ID" value="QIE59502.1"/>
    <property type="molecule type" value="Genomic_DNA"/>
</dbReference>
<dbReference type="PANTHER" id="PTHR48079">
    <property type="entry name" value="PROTEIN YEEZ"/>
    <property type="match status" value="1"/>
</dbReference>
<sequence length="336" mass="37791">MILVTGGTGLVGSHLLYLLISRGADVRAIHRSNSDLTVVEKVFGYYTDNPKQLANQITWFEADITNIPKLTEAFKDVTHVYHAAAYVDFNPKNYQKLKKANIEGTANIVNLCISKSVKKLCYVSSIATLGNSVANETLTEETYWNPETQNSVYAITKYGAEMEVWRGTQEGLQAVIVNPGVILGEGLWYKGSGSIIKKVARKLSYYTSGGIGLVDVKDVTRAMLELMESTIINERFILVATNKRYQEFLTETANSLNVPAPSKPIAQWKLVLFSKIDWFFATVFGTRRKLLRAFVTSLYTYETYDGSKIEKELSFTYTPFSETIARVTENFRNDRT</sequence>
<gene>
    <name evidence="2" type="ORF">G5B37_07985</name>
</gene>
<dbReference type="Proteomes" id="UP000505306">
    <property type="component" value="Chromosome"/>
</dbReference>
<proteinExistence type="predicted"/>
<name>A0A6G6GLS2_9FLAO</name>
<dbReference type="InterPro" id="IPR001509">
    <property type="entry name" value="Epimerase_deHydtase"/>
</dbReference>
<dbReference type="InterPro" id="IPR051783">
    <property type="entry name" value="NAD(P)-dependent_oxidoreduct"/>
</dbReference>
<dbReference type="InterPro" id="IPR036291">
    <property type="entry name" value="NAD(P)-bd_dom_sf"/>
</dbReference>
<dbReference type="Gene3D" id="3.40.50.720">
    <property type="entry name" value="NAD(P)-binding Rossmann-like Domain"/>
    <property type="match status" value="1"/>
</dbReference>
<dbReference type="SUPFAM" id="SSF51735">
    <property type="entry name" value="NAD(P)-binding Rossmann-fold domains"/>
    <property type="match status" value="1"/>
</dbReference>
<dbReference type="AlphaFoldDB" id="A0A6G6GLS2"/>
<organism evidence="2 3">
    <name type="scientific">Rasiella rasia</name>
    <dbReference type="NCBI Taxonomy" id="2744027"/>
    <lineage>
        <taxon>Bacteria</taxon>
        <taxon>Pseudomonadati</taxon>
        <taxon>Bacteroidota</taxon>
        <taxon>Flavobacteriia</taxon>
        <taxon>Flavobacteriales</taxon>
        <taxon>Flavobacteriaceae</taxon>
        <taxon>Rasiella</taxon>
    </lineage>
</organism>
<dbReference type="RefSeq" id="WP_164679517.1">
    <property type="nucleotide sequence ID" value="NZ_CP049057.1"/>
</dbReference>
<dbReference type="GO" id="GO:0004029">
    <property type="term" value="F:aldehyde dehydrogenase (NAD+) activity"/>
    <property type="evidence" value="ECO:0007669"/>
    <property type="project" value="TreeGrafter"/>
</dbReference>
<dbReference type="GO" id="GO:0005737">
    <property type="term" value="C:cytoplasm"/>
    <property type="evidence" value="ECO:0007669"/>
    <property type="project" value="TreeGrafter"/>
</dbReference>
<dbReference type="PANTHER" id="PTHR48079:SF6">
    <property type="entry name" value="NAD(P)-BINDING DOMAIN-CONTAINING PROTEIN-RELATED"/>
    <property type="match status" value="1"/>
</dbReference>
<protein>
    <submittedName>
        <fullName evidence="2">NAD-dependent epimerase/dehydratase family protein</fullName>
    </submittedName>
</protein>
<keyword evidence="3" id="KW-1185">Reference proteome</keyword>
<dbReference type="Pfam" id="PF01370">
    <property type="entry name" value="Epimerase"/>
    <property type="match status" value="1"/>
</dbReference>
<evidence type="ECO:0000313" key="2">
    <source>
        <dbReference type="EMBL" id="QIE59502.1"/>
    </source>
</evidence>
<dbReference type="KEGG" id="mgel:G5B37_07985"/>
<evidence type="ECO:0000259" key="1">
    <source>
        <dbReference type="Pfam" id="PF01370"/>
    </source>
</evidence>